<evidence type="ECO:0000256" key="2">
    <source>
        <dbReference type="ARBA" id="ARBA00022448"/>
    </source>
</evidence>
<evidence type="ECO:0000256" key="1">
    <source>
        <dbReference type="ARBA" id="ARBA00004141"/>
    </source>
</evidence>
<keyword evidence="2" id="KW-0813">Transport</keyword>
<feature type="transmembrane region" description="Helical" evidence="7">
    <location>
        <begin position="289"/>
        <end position="307"/>
    </location>
</feature>
<comment type="subcellular location">
    <subcellularLocation>
        <location evidence="1">Membrane</location>
        <topology evidence="1">Multi-pass membrane protein</topology>
    </subcellularLocation>
</comment>
<evidence type="ECO:0000256" key="5">
    <source>
        <dbReference type="ARBA" id="ARBA00022989"/>
    </source>
</evidence>
<feature type="transmembrane region" description="Helical" evidence="7">
    <location>
        <begin position="255"/>
        <end position="277"/>
    </location>
</feature>
<dbReference type="PANTHER" id="PTHR36838:SF3">
    <property type="entry name" value="TRANSPORTER AUXIN EFFLUX CARRIER EC FAMILY"/>
    <property type="match status" value="1"/>
</dbReference>
<feature type="transmembrane region" description="Helical" evidence="7">
    <location>
        <begin position="226"/>
        <end position="249"/>
    </location>
</feature>
<keyword evidence="9" id="KW-1185">Reference proteome</keyword>
<keyword evidence="4 7" id="KW-0812">Transmembrane</keyword>
<protein>
    <submittedName>
        <fullName evidence="8">AEC family transporter</fullName>
    </submittedName>
</protein>
<dbReference type="RefSeq" id="WP_343794390.1">
    <property type="nucleotide sequence ID" value="NZ_BAAAGA010000006.1"/>
</dbReference>
<proteinExistence type="predicted"/>
<keyword evidence="5 7" id="KW-1133">Transmembrane helix</keyword>
<feature type="transmembrane region" description="Helical" evidence="7">
    <location>
        <begin position="190"/>
        <end position="214"/>
    </location>
</feature>
<gene>
    <name evidence="8" type="ORF">GCM10009422_25770</name>
</gene>
<reference evidence="9" key="1">
    <citation type="journal article" date="2019" name="Int. J. Syst. Evol. Microbiol.">
        <title>The Global Catalogue of Microorganisms (GCM) 10K type strain sequencing project: providing services to taxonomists for standard genome sequencing and annotation.</title>
        <authorList>
            <consortium name="The Broad Institute Genomics Platform"/>
            <consortium name="The Broad Institute Genome Sequencing Center for Infectious Disease"/>
            <person name="Wu L."/>
            <person name="Ma J."/>
        </authorList>
    </citation>
    <scope>NUCLEOTIDE SEQUENCE [LARGE SCALE GENOMIC DNA]</scope>
    <source>
        <strain evidence="9">JCM 12928</strain>
    </source>
</reference>
<dbReference type="Proteomes" id="UP001501352">
    <property type="component" value="Unassembled WGS sequence"/>
</dbReference>
<dbReference type="EMBL" id="BAAAGA010000006">
    <property type="protein sequence ID" value="GAA0627610.1"/>
    <property type="molecule type" value="Genomic_DNA"/>
</dbReference>
<evidence type="ECO:0000256" key="6">
    <source>
        <dbReference type="ARBA" id="ARBA00023136"/>
    </source>
</evidence>
<sequence length="308" mass="31974">MNAAFSVVLPVFALIGLGWGSRRLKLFGPTAVGELNRFVVWLAQPALLFGITSTAKWSDYRPDFALAMGGALALTFALVLAANWKRLGGGDATVDALSASYANNGFLGIPLCLLVFGPMSLPYSGVSVILTACVLYSFGLIGMELAAAKGHGVSKAIGKAGWAVIRNPMIIAPALGAVVSTFGLQPPEGIKTLLGLLADAAIPCALVALGLFLADNVQGGITDFTWAPLTFAKLVIQPAIAWLIAGPILNAPPEVVHLAILLAMMPTGAGPFMLAQVYGRRGAVASQTILATTVLSIVTISLFLTFIR</sequence>
<feature type="transmembrane region" description="Helical" evidence="7">
    <location>
        <begin position="64"/>
        <end position="84"/>
    </location>
</feature>
<comment type="caution">
    <text evidence="8">The sequence shown here is derived from an EMBL/GenBank/DDBJ whole genome shotgun (WGS) entry which is preliminary data.</text>
</comment>
<name>A0ABP3SAR8_9CAUL</name>
<dbReference type="PANTHER" id="PTHR36838">
    <property type="entry name" value="AUXIN EFFLUX CARRIER FAMILY PROTEIN"/>
    <property type="match status" value="1"/>
</dbReference>
<dbReference type="Pfam" id="PF03547">
    <property type="entry name" value="Mem_trans"/>
    <property type="match status" value="1"/>
</dbReference>
<dbReference type="InterPro" id="IPR004776">
    <property type="entry name" value="Mem_transp_PIN-like"/>
</dbReference>
<keyword evidence="3" id="KW-1003">Cell membrane</keyword>
<evidence type="ECO:0000313" key="8">
    <source>
        <dbReference type="EMBL" id="GAA0627610.1"/>
    </source>
</evidence>
<evidence type="ECO:0000256" key="7">
    <source>
        <dbReference type="SAM" id="Phobius"/>
    </source>
</evidence>
<feature type="transmembrane region" description="Helical" evidence="7">
    <location>
        <begin position="123"/>
        <end position="143"/>
    </location>
</feature>
<feature type="transmembrane region" description="Helical" evidence="7">
    <location>
        <begin position="96"/>
        <end position="117"/>
    </location>
</feature>
<keyword evidence="6 7" id="KW-0472">Membrane</keyword>
<evidence type="ECO:0000313" key="9">
    <source>
        <dbReference type="Proteomes" id="UP001501352"/>
    </source>
</evidence>
<accession>A0ABP3SAR8</accession>
<feature type="transmembrane region" description="Helical" evidence="7">
    <location>
        <begin position="164"/>
        <end position="184"/>
    </location>
</feature>
<evidence type="ECO:0000256" key="4">
    <source>
        <dbReference type="ARBA" id="ARBA00022692"/>
    </source>
</evidence>
<organism evidence="8 9">
    <name type="scientific">Brevundimonas kwangchunensis</name>
    <dbReference type="NCBI Taxonomy" id="322163"/>
    <lineage>
        <taxon>Bacteria</taxon>
        <taxon>Pseudomonadati</taxon>
        <taxon>Pseudomonadota</taxon>
        <taxon>Alphaproteobacteria</taxon>
        <taxon>Caulobacterales</taxon>
        <taxon>Caulobacteraceae</taxon>
        <taxon>Brevundimonas</taxon>
    </lineage>
</organism>
<evidence type="ECO:0000256" key="3">
    <source>
        <dbReference type="ARBA" id="ARBA00022475"/>
    </source>
</evidence>